<accession>A0A7R9DT50</accession>
<proteinExistence type="predicted"/>
<organism evidence="1">
    <name type="scientific">Timema poppense</name>
    <name type="common">Walking stick</name>
    <dbReference type="NCBI Taxonomy" id="170557"/>
    <lineage>
        <taxon>Eukaryota</taxon>
        <taxon>Metazoa</taxon>
        <taxon>Ecdysozoa</taxon>
        <taxon>Arthropoda</taxon>
        <taxon>Hexapoda</taxon>
        <taxon>Insecta</taxon>
        <taxon>Pterygota</taxon>
        <taxon>Neoptera</taxon>
        <taxon>Polyneoptera</taxon>
        <taxon>Phasmatodea</taxon>
        <taxon>Timematodea</taxon>
        <taxon>Timematoidea</taxon>
        <taxon>Timematidae</taxon>
        <taxon>Timema</taxon>
    </lineage>
</organism>
<dbReference type="EMBL" id="OD021002">
    <property type="protein sequence ID" value="CAD7419370.1"/>
    <property type="molecule type" value="Genomic_DNA"/>
</dbReference>
<sequence>MKVIRGRARRVSRGLKIQTNRLTNTGTKYCYCWL</sequence>
<name>A0A7R9DT50_TIMPO</name>
<reference evidence="1" key="1">
    <citation type="submission" date="2020-11" db="EMBL/GenBank/DDBJ databases">
        <authorList>
            <person name="Tran Van P."/>
        </authorList>
    </citation>
    <scope>NUCLEOTIDE SEQUENCE</scope>
</reference>
<dbReference type="AlphaFoldDB" id="A0A7R9DT50"/>
<evidence type="ECO:0000313" key="1">
    <source>
        <dbReference type="EMBL" id="CAD7419370.1"/>
    </source>
</evidence>
<protein>
    <submittedName>
        <fullName evidence="1">Uncharacterized protein</fullName>
    </submittedName>
</protein>
<gene>
    <name evidence="1" type="ORF">TPSB3V08_LOCUS12919</name>
</gene>